<dbReference type="InterPro" id="IPR006439">
    <property type="entry name" value="HAD-SF_hydro_IA"/>
</dbReference>
<dbReference type="NCBIfam" id="TIGR01460">
    <property type="entry name" value="HAD-SF-IIA"/>
    <property type="match status" value="1"/>
</dbReference>
<dbReference type="InterPro" id="IPR006355">
    <property type="entry name" value="LHPP/HDHD2"/>
</dbReference>
<keyword evidence="6" id="KW-0378">Hydrolase</keyword>
<dbReference type="Proteomes" id="UP000570823">
    <property type="component" value="Unassembled WGS sequence"/>
</dbReference>
<proteinExistence type="inferred from homology"/>
<name>A0A7K4HPT1_9EURY</name>
<dbReference type="Pfam" id="PF13344">
    <property type="entry name" value="Hydrolase_6"/>
    <property type="match status" value="1"/>
</dbReference>
<dbReference type="InterPro" id="IPR006357">
    <property type="entry name" value="HAD-SF_hydro_IIA"/>
</dbReference>
<dbReference type="SUPFAM" id="SSF56784">
    <property type="entry name" value="HAD-like"/>
    <property type="match status" value="1"/>
</dbReference>
<dbReference type="PANTHER" id="PTHR19288">
    <property type="entry name" value="4-NITROPHENYLPHOSPHATASE-RELATED"/>
    <property type="match status" value="1"/>
</dbReference>
<accession>A0A7K4HPT1</accession>
<dbReference type="GO" id="GO:0016791">
    <property type="term" value="F:phosphatase activity"/>
    <property type="evidence" value="ECO:0007669"/>
    <property type="project" value="InterPro"/>
</dbReference>
<dbReference type="Pfam" id="PF13242">
    <property type="entry name" value="Hydrolase_like"/>
    <property type="match status" value="1"/>
</dbReference>
<dbReference type="GO" id="GO:0005737">
    <property type="term" value="C:cytoplasm"/>
    <property type="evidence" value="ECO:0007669"/>
    <property type="project" value="TreeGrafter"/>
</dbReference>
<dbReference type="PANTHER" id="PTHR19288:SF46">
    <property type="entry name" value="HALOACID DEHALOGENASE-LIKE HYDROLASE DOMAIN-CONTAINING PROTEIN 2"/>
    <property type="match status" value="1"/>
</dbReference>
<evidence type="ECO:0000256" key="4">
    <source>
        <dbReference type="ARBA" id="ARBA00022842"/>
    </source>
</evidence>
<evidence type="ECO:0000256" key="1">
    <source>
        <dbReference type="ARBA" id="ARBA00001946"/>
    </source>
</evidence>
<protein>
    <recommendedName>
        <fullName evidence="5">Haloacid dehalogenase-like hydrolase domain-containing protein 2</fullName>
    </recommendedName>
</protein>
<evidence type="ECO:0000256" key="5">
    <source>
        <dbReference type="ARBA" id="ARBA00039666"/>
    </source>
</evidence>
<dbReference type="NCBIfam" id="TIGR01458">
    <property type="entry name" value="HAD-SF-IIA-hyp3"/>
    <property type="match status" value="1"/>
</dbReference>
<organism evidence="6 7">
    <name type="scientific">Methanofollis tationis</name>
    <dbReference type="NCBI Taxonomy" id="81417"/>
    <lineage>
        <taxon>Archaea</taxon>
        <taxon>Methanobacteriati</taxon>
        <taxon>Methanobacteriota</taxon>
        <taxon>Stenosarchaea group</taxon>
        <taxon>Methanomicrobia</taxon>
        <taxon>Methanomicrobiales</taxon>
        <taxon>Methanomicrobiaceae</taxon>
        <taxon>Methanofollis</taxon>
    </lineage>
</organism>
<gene>
    <name evidence="6" type="ORF">HWN36_08175</name>
</gene>
<comment type="caution">
    <text evidence="6">The sequence shown here is derived from an EMBL/GenBank/DDBJ whole genome shotgun (WGS) entry which is preliminary data.</text>
</comment>
<comment type="cofactor">
    <cofactor evidence="1">
        <name>Mg(2+)</name>
        <dbReference type="ChEBI" id="CHEBI:18420"/>
    </cofactor>
</comment>
<dbReference type="OrthoDB" id="25155at2157"/>
<dbReference type="GO" id="GO:0046872">
    <property type="term" value="F:metal ion binding"/>
    <property type="evidence" value="ECO:0007669"/>
    <property type="project" value="UniProtKB-KW"/>
</dbReference>
<comment type="similarity">
    <text evidence="2">Belongs to the HAD-like hydrolase superfamily.</text>
</comment>
<evidence type="ECO:0000256" key="2">
    <source>
        <dbReference type="ARBA" id="ARBA00007958"/>
    </source>
</evidence>
<dbReference type="Gene3D" id="3.40.50.1000">
    <property type="entry name" value="HAD superfamily/HAD-like"/>
    <property type="match status" value="2"/>
</dbReference>
<evidence type="ECO:0000313" key="6">
    <source>
        <dbReference type="EMBL" id="NVO67285.1"/>
    </source>
</evidence>
<evidence type="ECO:0000256" key="3">
    <source>
        <dbReference type="ARBA" id="ARBA00022723"/>
    </source>
</evidence>
<keyword evidence="7" id="KW-1185">Reference proteome</keyword>
<dbReference type="PRINTS" id="PR00413">
    <property type="entry name" value="HADHALOGNASE"/>
</dbReference>
<sequence>MAEAGQIRGVLLDIDGVLYAGGRAIDGGRETVAWLEEEGVPFRCVSNTTSRSRRSIAARLRALDYDIDDSLIFNPPRAAIRHLQGKKTFLLTRGDVRDDFIAAGIALVEEGAEAVVVGDAGDGFTYEAMNRAFRMALEGAGIVALEKDRYWMGADGMMLSAGPFVAALEYASEREAVVVGKPSPEFFRLALEDMGIQPSSALMVGDDLRTDVGGAQAAGMRTALVRTGKFRQEVFEASLIRPDLLLPSIADLPEAIRETFI</sequence>
<keyword evidence="3" id="KW-0479">Metal-binding</keyword>
<dbReference type="InterPro" id="IPR036412">
    <property type="entry name" value="HAD-like_sf"/>
</dbReference>
<dbReference type="AlphaFoldDB" id="A0A7K4HPT1"/>
<dbReference type="EMBL" id="JABXWR010000001">
    <property type="protein sequence ID" value="NVO67285.1"/>
    <property type="molecule type" value="Genomic_DNA"/>
</dbReference>
<keyword evidence="4" id="KW-0460">Magnesium</keyword>
<evidence type="ECO:0000313" key="7">
    <source>
        <dbReference type="Proteomes" id="UP000570823"/>
    </source>
</evidence>
<dbReference type="InterPro" id="IPR023214">
    <property type="entry name" value="HAD_sf"/>
</dbReference>
<reference evidence="6 7" key="1">
    <citation type="submission" date="2020-06" db="EMBL/GenBank/DDBJ databases">
        <title>Methanofollis fontis sp. nov., a methanogen isolated from marine sediments near a cold seep at Four-Way Closure Ridge offshore southwestern Taiwan.</title>
        <authorList>
            <person name="Chen S.-C."/>
            <person name="Teng N.-H."/>
            <person name="Lin Y.-S."/>
            <person name="Lai M.-C."/>
            <person name="Chen H.-H."/>
            <person name="Wang C.-C."/>
        </authorList>
    </citation>
    <scope>NUCLEOTIDE SEQUENCE [LARGE SCALE GENOMIC DNA]</scope>
    <source>
        <strain evidence="6 7">DSM 2702</strain>
    </source>
</reference>